<protein>
    <submittedName>
        <fullName evidence="1">Uncharacterized protein</fullName>
    </submittedName>
</protein>
<reference evidence="1" key="1">
    <citation type="submission" date="2017-10" db="EMBL/GenBank/DDBJ databases">
        <title>Ascovirus isolated from Spodoptera litura (Noctuidae: Lepidoptera) transmitted by generalist endoparasitoid Meteorus pulchricornis (Braconidae: Hymenoptera).</title>
        <authorList>
            <person name="Arai E."/>
            <person name="Ishii K."/>
            <person name="Ishii H."/>
            <person name="Kunimi Y."/>
            <person name="Inoue M.N."/>
            <person name="Makiyama N."/>
            <person name="Sagawa S."/>
            <person name="Nakai M."/>
        </authorList>
    </citation>
    <scope>NUCLEOTIDE SEQUENCE [LARGE SCALE GENOMIC DNA]</scope>
    <source>
        <strain evidence="1">ENT01</strain>
    </source>
</reference>
<accession>A0A2Z5UZG5</accession>
<proteinExistence type="predicted"/>
<evidence type="ECO:0000313" key="1">
    <source>
        <dbReference type="EMBL" id="BBB16568.1"/>
    </source>
</evidence>
<organism evidence="1">
    <name type="scientific">Heliothis virescens ascovirus 3j</name>
    <dbReference type="NCBI Taxonomy" id="1561067"/>
    <lineage>
        <taxon>Viruses</taxon>
        <taxon>Varidnaviria</taxon>
        <taxon>Bamfordvirae</taxon>
        <taxon>Nucleocytoviricota</taxon>
        <taxon>Megaviricetes</taxon>
        <taxon>Pimascovirales</taxon>
        <taxon>Pimascovirales incertae sedis</taxon>
        <taxon>Ascoviridae</taxon>
        <taxon>Ascovirus</taxon>
    </lineage>
</organism>
<dbReference type="EMBL" id="LC332918">
    <property type="protein sequence ID" value="BBB16568.1"/>
    <property type="molecule type" value="Genomic_DNA"/>
</dbReference>
<sequence length="86" mass="10159">MWSESYPCIGSRAIRMAKKFSRTKVRPMSHHRCLETYNQGAIVFYLFLFNRPISECRATYLRVHWPRVIGHFLSHVTEVTCDISSH</sequence>
<dbReference type="Proteomes" id="UP000317522">
    <property type="component" value="Segment"/>
</dbReference>
<name>A0A2Z5UZG5_9VIRU</name>